<dbReference type="EMBL" id="LKEA01000057">
    <property type="protein sequence ID" value="ROV91199.1"/>
    <property type="molecule type" value="Genomic_DNA"/>
</dbReference>
<dbReference type="InterPro" id="IPR015943">
    <property type="entry name" value="WD40/YVTN_repeat-like_dom_sf"/>
</dbReference>
<gene>
    <name evidence="2" type="ORF">VMCG_09357</name>
</gene>
<sequence>MFLHFLSFVSLVIVLCITQGRTVLADEFSPDYNTYNDLEYGKRPSQSFVSNQSIIAPVLQVNVWEEERISSTGGSHIFIRHDSQVSAALILDARDLSVVYVDRRYDRTSDIRVQKDGNKSYLTFYEGSIVDGRGDGKSVMFDDHYNKAYEVTAQNLSVGSDLHEFQLTGVGTALITAYEPTSYNLRPWRGSSRGYMLDSVFQEINLETNEVLFQWRALDHVDPSDSFAKVDSKWDFFHINSLQKSKDGNYLISGRHTHSIHLINGTTGDIIWTLGGKKNQFQEVAADEDANPSGEELLSFSWQHHVRFYPGTDEKEITLFDNHGLTTSQGNCSSDCSRGLRIRLNFNGSEGGDDTSSPTAQIIREFLHPQSLKAESQGSVQPLEDNSGNVFIGWGRCPAFTEHAADGETVMDVQFSPWRTKTNTIALDNYRAFRMDWSATPGWHPDVMTRERNGTVGVYASWNGATEVRAWAFLASNSSEDLGDYNKVVAIVPRAGFETSVSLEYPALFARAAALDADHNIIGSSGIVDIRLETVEDTDRPVLSVLKPAADVVIVDADDGGWSYSVSTPGNSDEGFLGATGGWHYVLGCFMLAGLVITAKFT</sequence>
<organism evidence="2 3">
    <name type="scientific">Cytospora schulzeri</name>
    <dbReference type="NCBI Taxonomy" id="448051"/>
    <lineage>
        <taxon>Eukaryota</taxon>
        <taxon>Fungi</taxon>
        <taxon>Dikarya</taxon>
        <taxon>Ascomycota</taxon>
        <taxon>Pezizomycotina</taxon>
        <taxon>Sordariomycetes</taxon>
        <taxon>Sordariomycetidae</taxon>
        <taxon>Diaporthales</taxon>
        <taxon>Cytosporaceae</taxon>
        <taxon>Cytospora</taxon>
    </lineage>
</organism>
<dbReference type="SUPFAM" id="SSF50998">
    <property type="entry name" value="Quinoprotein alcohol dehydrogenase-like"/>
    <property type="match status" value="1"/>
</dbReference>
<dbReference type="InterPro" id="IPR053143">
    <property type="entry name" value="Arylsulfate_ST"/>
</dbReference>
<proteinExistence type="predicted"/>
<dbReference type="STRING" id="356882.A0A423VJL2"/>
<keyword evidence="1" id="KW-0732">Signal</keyword>
<reference evidence="2 3" key="1">
    <citation type="submission" date="2015-09" db="EMBL/GenBank/DDBJ databases">
        <title>Host preference determinants of Valsa canker pathogens revealed by comparative genomics.</title>
        <authorList>
            <person name="Yin Z."/>
            <person name="Huang L."/>
        </authorList>
    </citation>
    <scope>NUCLEOTIDE SEQUENCE [LARGE SCALE GENOMIC DNA]</scope>
    <source>
        <strain evidence="2 3">03-1</strain>
    </source>
</reference>
<evidence type="ECO:0000313" key="3">
    <source>
        <dbReference type="Proteomes" id="UP000283895"/>
    </source>
</evidence>
<dbReference type="PANTHER" id="PTHR35340:SF5">
    <property type="entry name" value="ASST-DOMAIN-CONTAINING PROTEIN"/>
    <property type="match status" value="1"/>
</dbReference>
<dbReference type="Pfam" id="PF14269">
    <property type="entry name" value="Arylsulfotran_2"/>
    <property type="match status" value="1"/>
</dbReference>
<accession>A0A423VJL2</accession>
<dbReference type="AlphaFoldDB" id="A0A423VJL2"/>
<feature type="chain" id="PRO_5019377824" description="ASST-domain-containing protein" evidence="1">
    <location>
        <begin position="26"/>
        <end position="602"/>
    </location>
</feature>
<dbReference type="PANTHER" id="PTHR35340">
    <property type="entry name" value="PQQ ENZYME REPEAT PROTEIN-RELATED"/>
    <property type="match status" value="1"/>
</dbReference>
<dbReference type="OrthoDB" id="5427350at2759"/>
<evidence type="ECO:0000256" key="1">
    <source>
        <dbReference type="SAM" id="SignalP"/>
    </source>
</evidence>
<evidence type="ECO:0008006" key="4">
    <source>
        <dbReference type="Google" id="ProtNLM"/>
    </source>
</evidence>
<dbReference type="Gene3D" id="2.130.10.10">
    <property type="entry name" value="YVTN repeat-like/Quinoprotein amine dehydrogenase"/>
    <property type="match status" value="1"/>
</dbReference>
<protein>
    <recommendedName>
        <fullName evidence="4">ASST-domain-containing protein</fullName>
    </recommendedName>
</protein>
<dbReference type="InterPro" id="IPR011047">
    <property type="entry name" value="Quinoprotein_ADH-like_sf"/>
</dbReference>
<name>A0A423VJL2_9PEZI</name>
<dbReference type="Proteomes" id="UP000283895">
    <property type="component" value="Unassembled WGS sequence"/>
</dbReference>
<dbReference type="InterPro" id="IPR039535">
    <property type="entry name" value="ASST-like"/>
</dbReference>
<feature type="signal peptide" evidence="1">
    <location>
        <begin position="1"/>
        <end position="25"/>
    </location>
</feature>
<comment type="caution">
    <text evidence="2">The sequence shown here is derived from an EMBL/GenBank/DDBJ whole genome shotgun (WGS) entry which is preliminary data.</text>
</comment>
<evidence type="ECO:0000313" key="2">
    <source>
        <dbReference type="EMBL" id="ROV91199.1"/>
    </source>
</evidence>
<keyword evidence="3" id="KW-1185">Reference proteome</keyword>